<comment type="similarity">
    <text evidence="1">Belongs to the class-I pyridoxal-phosphate-dependent aminotransferase family.</text>
</comment>
<dbReference type="Proteomes" id="UP000027665">
    <property type="component" value="Unassembled WGS sequence"/>
</dbReference>
<dbReference type="Pfam" id="PF00155">
    <property type="entry name" value="Aminotran_1_2"/>
    <property type="match status" value="1"/>
</dbReference>
<comment type="cofactor">
    <cofactor evidence="1">
        <name>pyridoxal 5'-phosphate</name>
        <dbReference type="ChEBI" id="CHEBI:597326"/>
    </cofactor>
</comment>
<dbReference type="STRING" id="2754.EH55_00245"/>
<dbReference type="PANTHER" id="PTHR42691:SF1">
    <property type="entry name" value="ASPARTATE AMINOTRANSFERASE YHDR-RELATED"/>
    <property type="match status" value="1"/>
</dbReference>
<evidence type="ECO:0000313" key="4">
    <source>
        <dbReference type="Proteomes" id="UP000027665"/>
    </source>
</evidence>
<dbReference type="EC" id="2.6.1.-" evidence="1"/>
<dbReference type="OrthoDB" id="367386at2"/>
<dbReference type="PROSITE" id="PS00105">
    <property type="entry name" value="AA_TRANSFER_CLASS_1"/>
    <property type="match status" value="1"/>
</dbReference>
<dbReference type="NCBIfam" id="NF005305">
    <property type="entry name" value="PRK06836.1"/>
    <property type="match status" value="1"/>
</dbReference>
<dbReference type="GO" id="GO:0008483">
    <property type="term" value="F:transaminase activity"/>
    <property type="evidence" value="ECO:0007669"/>
    <property type="project" value="UniProtKB-KW"/>
</dbReference>
<protein>
    <recommendedName>
        <fullName evidence="1">Aminotransferase</fullName>
        <ecNumber evidence="1">2.6.1.-</ecNumber>
    </recommendedName>
</protein>
<accession>A0A073IR86</accession>
<keyword evidence="4" id="KW-1185">Reference proteome</keyword>
<dbReference type="RefSeq" id="WP_037974860.1">
    <property type="nucleotide sequence ID" value="NZ_JMKI01000012.1"/>
</dbReference>
<dbReference type="PANTHER" id="PTHR42691">
    <property type="entry name" value="ASPARTATE AMINOTRANSFERASE YHDR-RELATED"/>
    <property type="match status" value="1"/>
</dbReference>
<dbReference type="InterPro" id="IPR004839">
    <property type="entry name" value="Aminotransferase_I/II_large"/>
</dbReference>
<evidence type="ECO:0000259" key="2">
    <source>
        <dbReference type="Pfam" id="PF00155"/>
    </source>
</evidence>
<dbReference type="InterPro" id="IPR015422">
    <property type="entry name" value="PyrdxlP-dep_Trfase_small"/>
</dbReference>
<feature type="domain" description="Aminotransferase class I/classII large" evidence="2">
    <location>
        <begin position="34"/>
        <end position="385"/>
    </location>
</feature>
<dbReference type="eggNOG" id="COG0436">
    <property type="taxonomic scope" value="Bacteria"/>
</dbReference>
<dbReference type="GeneID" id="90982989"/>
<dbReference type="Gene3D" id="3.90.1150.10">
    <property type="entry name" value="Aspartate Aminotransferase, domain 1"/>
    <property type="match status" value="1"/>
</dbReference>
<evidence type="ECO:0000313" key="3">
    <source>
        <dbReference type="EMBL" id="KEJ92873.1"/>
    </source>
</evidence>
<dbReference type="CDD" id="cd00609">
    <property type="entry name" value="AAT_like"/>
    <property type="match status" value="1"/>
</dbReference>
<name>A0A073IR86_9BACT</name>
<dbReference type="GO" id="GO:0030170">
    <property type="term" value="F:pyridoxal phosphate binding"/>
    <property type="evidence" value="ECO:0007669"/>
    <property type="project" value="InterPro"/>
</dbReference>
<gene>
    <name evidence="3" type="ORF">EH55_00245</name>
</gene>
<dbReference type="AlphaFoldDB" id="A0A073IR86"/>
<keyword evidence="1 3" id="KW-0808">Transferase</keyword>
<dbReference type="SUPFAM" id="SSF53383">
    <property type="entry name" value="PLP-dependent transferases"/>
    <property type="match status" value="1"/>
</dbReference>
<dbReference type="InterPro" id="IPR004838">
    <property type="entry name" value="NHTrfase_class1_PyrdxlP-BS"/>
</dbReference>
<dbReference type="Gene3D" id="3.40.640.10">
    <property type="entry name" value="Type I PLP-dependent aspartate aminotransferase-like (Major domain)"/>
    <property type="match status" value="1"/>
</dbReference>
<reference evidence="3 4" key="1">
    <citation type="submission" date="2014-04" db="EMBL/GenBank/DDBJ databases">
        <title>Draft Genome Sequence of Synergistes jonesii.</title>
        <authorList>
            <person name="Coil D.A."/>
            <person name="Eisen J.A."/>
            <person name="Holland-Moritz H.E."/>
        </authorList>
    </citation>
    <scope>NUCLEOTIDE SEQUENCE [LARGE SCALE GENOMIC DNA]</scope>
    <source>
        <strain evidence="3 4">78-1</strain>
    </source>
</reference>
<dbReference type="InterPro" id="IPR015421">
    <property type="entry name" value="PyrdxlP-dep_Trfase_major"/>
</dbReference>
<dbReference type="PATRIC" id="fig|2754.20.peg.2099"/>
<proteinExistence type="inferred from homology"/>
<organism evidence="3 4">
    <name type="scientific">Synergistes jonesii</name>
    <dbReference type="NCBI Taxonomy" id="2754"/>
    <lineage>
        <taxon>Bacteria</taxon>
        <taxon>Thermotogati</taxon>
        <taxon>Synergistota</taxon>
        <taxon>Synergistia</taxon>
        <taxon>Synergistales</taxon>
        <taxon>Synergistaceae</taxon>
        <taxon>Synergistes</taxon>
    </lineage>
</organism>
<comment type="caution">
    <text evidence="3">The sequence shown here is derived from an EMBL/GenBank/DDBJ whole genome shotgun (WGS) entry which is preliminary data.</text>
</comment>
<evidence type="ECO:0000256" key="1">
    <source>
        <dbReference type="RuleBase" id="RU000481"/>
    </source>
</evidence>
<dbReference type="InterPro" id="IPR015424">
    <property type="entry name" value="PyrdxlP-dep_Trfase"/>
</dbReference>
<sequence length="396" mass="43215">MLSEAMYALGAKKSCIRELFEYGMRQSAVVGAENVYDFSIGNPSIPAPQKVKDAFVRLLTERDSLEIHGYTQAAGRMDAREAIAEGLNSRYNACIRAQNIFFTCGAAPALVALIRALAVDGAEILAIAPYFPEYRPFVESNGMRFTIVPADTDAFQISFSALEAQLTPHTQAVIVNSPNNPSGVVYTEETLRRLGAILKRKSREYGHFIYIIADEPYRELAYDGVKVPFIPSVYPDTVVCYSFSKSLSLPGERIGYICVPDCAAESQKLFTAVAGAARTIGHVCAPSLLQLVAAEAVQAGACPDLEAYDRNRVMLYEALTSYGYQCVKPTGAFYMFVKAPDGDAAAFSELAKGENLLIVPGGDFGCPEFFRISTCVAPEMIERSLSVFKRLIESIN</sequence>
<keyword evidence="1 3" id="KW-0032">Aminotransferase</keyword>
<dbReference type="EMBL" id="JMKI01000012">
    <property type="protein sequence ID" value="KEJ92873.1"/>
    <property type="molecule type" value="Genomic_DNA"/>
</dbReference>